<dbReference type="Pfam" id="PF00707">
    <property type="entry name" value="IF3_C"/>
    <property type="match status" value="1"/>
</dbReference>
<evidence type="ECO:0000313" key="11">
    <source>
        <dbReference type="Proteomes" id="UP001549749"/>
    </source>
</evidence>
<feature type="domain" description="Translation initiation factor 3 C-terminal" evidence="8">
    <location>
        <begin position="104"/>
        <end position="188"/>
    </location>
</feature>
<keyword evidence="11" id="KW-1185">Reference proteome</keyword>
<dbReference type="InterPro" id="IPR019814">
    <property type="entry name" value="Translation_initiation_fac_3_N"/>
</dbReference>
<dbReference type="Pfam" id="PF05198">
    <property type="entry name" value="IF3_N"/>
    <property type="match status" value="1"/>
</dbReference>
<evidence type="ECO:0000256" key="7">
    <source>
        <dbReference type="SAM" id="MobiDB-lite"/>
    </source>
</evidence>
<feature type="compositionally biased region" description="Low complexity" evidence="7">
    <location>
        <begin position="1"/>
        <end position="16"/>
    </location>
</feature>
<evidence type="ECO:0000259" key="9">
    <source>
        <dbReference type="Pfam" id="PF05198"/>
    </source>
</evidence>
<dbReference type="Gene3D" id="3.10.20.80">
    <property type="entry name" value="Translation initiation factor 3 (IF-3), N-terminal domain"/>
    <property type="match status" value="1"/>
</dbReference>
<dbReference type="Proteomes" id="UP001549749">
    <property type="component" value="Unassembled WGS sequence"/>
</dbReference>
<evidence type="ECO:0000256" key="6">
    <source>
        <dbReference type="RuleBase" id="RU000646"/>
    </source>
</evidence>
<comment type="caution">
    <text evidence="10">The sequence shown here is derived from an EMBL/GenBank/DDBJ whole genome shotgun (WGS) entry which is preliminary data.</text>
</comment>
<name>A0ABV2T440_9BACT</name>
<organism evidence="10 11">
    <name type="scientific">Chitinophaga defluvii</name>
    <dbReference type="NCBI Taxonomy" id="3163343"/>
    <lineage>
        <taxon>Bacteria</taxon>
        <taxon>Pseudomonadati</taxon>
        <taxon>Bacteroidota</taxon>
        <taxon>Chitinophagia</taxon>
        <taxon>Chitinophagales</taxon>
        <taxon>Chitinophagaceae</taxon>
        <taxon>Chitinophaga</taxon>
    </lineage>
</organism>
<gene>
    <name evidence="4 10" type="primary">infC</name>
    <name evidence="10" type="ORF">ABR189_08325</name>
</gene>
<keyword evidence="2 4" id="KW-0396">Initiation factor</keyword>
<feature type="domain" description="Translation initiation factor 3 N-terminal" evidence="9">
    <location>
        <begin position="28"/>
        <end position="96"/>
    </location>
</feature>
<sequence>MQQRPKPNFNNRGRNPNFRREQQQEHRTNRMIRVPEVRLVGENIEVGVYRTEEAQRMADEQGLDLVEISPNAVPPVCRIIDYNKFLYEKKKKEKEMKANAHKSEVKEIRFTPNTDDHDFDFKAKHAEKFLKDGNKVKTYVQFKGRAIMFKERGELILLKFAERLAEVGGLEGMPTMEGKRMIAIFAPKTAKKKDNKPKEPKEQRESREPRPAPAPAATAENKPVEESKAEDKA</sequence>
<dbReference type="NCBIfam" id="TIGR00168">
    <property type="entry name" value="infC"/>
    <property type="match status" value="1"/>
</dbReference>
<dbReference type="GO" id="GO:0003743">
    <property type="term" value="F:translation initiation factor activity"/>
    <property type="evidence" value="ECO:0007669"/>
    <property type="project" value="UniProtKB-KW"/>
</dbReference>
<dbReference type="SUPFAM" id="SSF54364">
    <property type="entry name" value="Translation initiation factor IF3, N-terminal domain"/>
    <property type="match status" value="1"/>
</dbReference>
<accession>A0ABV2T440</accession>
<evidence type="ECO:0000256" key="1">
    <source>
        <dbReference type="ARBA" id="ARBA00005439"/>
    </source>
</evidence>
<comment type="similarity">
    <text evidence="1 4 6">Belongs to the IF-3 family.</text>
</comment>
<dbReference type="SUPFAM" id="SSF55200">
    <property type="entry name" value="Translation initiation factor IF3, C-terminal domain"/>
    <property type="match status" value="1"/>
</dbReference>
<protein>
    <recommendedName>
        <fullName evidence="4 5">Translation initiation factor IF-3</fullName>
    </recommendedName>
</protein>
<dbReference type="InterPro" id="IPR001288">
    <property type="entry name" value="Translation_initiation_fac_3"/>
</dbReference>
<comment type="subcellular location">
    <subcellularLocation>
        <location evidence="4 6">Cytoplasm</location>
    </subcellularLocation>
</comment>
<feature type="compositionally biased region" description="Basic and acidic residues" evidence="7">
    <location>
        <begin position="18"/>
        <end position="29"/>
    </location>
</feature>
<feature type="compositionally biased region" description="Basic and acidic residues" evidence="7">
    <location>
        <begin position="196"/>
        <end position="210"/>
    </location>
</feature>
<dbReference type="RefSeq" id="WP_354660010.1">
    <property type="nucleotide sequence ID" value="NZ_JBEXAC010000001.1"/>
</dbReference>
<dbReference type="InterPro" id="IPR019815">
    <property type="entry name" value="Translation_initiation_fac_3_C"/>
</dbReference>
<dbReference type="PROSITE" id="PS00938">
    <property type="entry name" value="IF3"/>
    <property type="match status" value="1"/>
</dbReference>
<evidence type="ECO:0000256" key="2">
    <source>
        <dbReference type="ARBA" id="ARBA00022540"/>
    </source>
</evidence>
<dbReference type="EMBL" id="JBEXAC010000001">
    <property type="protein sequence ID" value="MET6997372.1"/>
    <property type="molecule type" value="Genomic_DNA"/>
</dbReference>
<evidence type="ECO:0000256" key="3">
    <source>
        <dbReference type="ARBA" id="ARBA00022917"/>
    </source>
</evidence>
<feature type="region of interest" description="Disordered" evidence="7">
    <location>
        <begin position="1"/>
        <end position="29"/>
    </location>
</feature>
<comment type="function">
    <text evidence="4 6">IF-3 binds to the 30S ribosomal subunit and shifts the equilibrium between 70S ribosomes and their 50S and 30S subunits in favor of the free subunits, thus enhancing the availability of 30S subunits on which protein synthesis initiation begins.</text>
</comment>
<evidence type="ECO:0000259" key="8">
    <source>
        <dbReference type="Pfam" id="PF00707"/>
    </source>
</evidence>
<keyword evidence="4" id="KW-0963">Cytoplasm</keyword>
<reference evidence="10 11" key="1">
    <citation type="submission" date="2024-06" db="EMBL/GenBank/DDBJ databases">
        <title>Chitinophaga defluvii sp. nov., isolated from municipal sewage.</title>
        <authorList>
            <person name="Zhang L."/>
        </authorList>
    </citation>
    <scope>NUCLEOTIDE SEQUENCE [LARGE SCALE GENOMIC DNA]</scope>
    <source>
        <strain evidence="10 11">H8</strain>
    </source>
</reference>
<keyword evidence="3 4" id="KW-0648">Protein biosynthesis</keyword>
<dbReference type="InterPro" id="IPR036788">
    <property type="entry name" value="T_IF-3_C_sf"/>
</dbReference>
<evidence type="ECO:0000256" key="4">
    <source>
        <dbReference type="HAMAP-Rule" id="MF_00080"/>
    </source>
</evidence>
<dbReference type="Gene3D" id="3.30.110.10">
    <property type="entry name" value="Translation initiation factor 3 (IF-3), C-terminal domain"/>
    <property type="match status" value="1"/>
</dbReference>
<evidence type="ECO:0000256" key="5">
    <source>
        <dbReference type="NCBIfam" id="TIGR00168"/>
    </source>
</evidence>
<evidence type="ECO:0000313" key="10">
    <source>
        <dbReference type="EMBL" id="MET6997372.1"/>
    </source>
</evidence>
<comment type="subunit">
    <text evidence="4 6">Monomer.</text>
</comment>
<proteinExistence type="inferred from homology"/>
<dbReference type="InterPro" id="IPR019813">
    <property type="entry name" value="Translation_initiation_fac3_CS"/>
</dbReference>
<feature type="compositionally biased region" description="Basic and acidic residues" evidence="7">
    <location>
        <begin position="222"/>
        <end position="233"/>
    </location>
</feature>
<dbReference type="InterPro" id="IPR036787">
    <property type="entry name" value="T_IF-3_N_sf"/>
</dbReference>
<dbReference type="HAMAP" id="MF_00080">
    <property type="entry name" value="IF_3"/>
    <property type="match status" value="1"/>
</dbReference>
<dbReference type="PANTHER" id="PTHR10938:SF0">
    <property type="entry name" value="TRANSLATION INITIATION FACTOR IF-3, MITOCHONDRIAL"/>
    <property type="match status" value="1"/>
</dbReference>
<feature type="region of interest" description="Disordered" evidence="7">
    <location>
        <begin position="185"/>
        <end position="233"/>
    </location>
</feature>
<dbReference type="PANTHER" id="PTHR10938">
    <property type="entry name" value="TRANSLATION INITIATION FACTOR IF-3"/>
    <property type="match status" value="1"/>
</dbReference>